<dbReference type="Proteomes" id="UP000314294">
    <property type="component" value="Unassembled WGS sequence"/>
</dbReference>
<organism evidence="2 3">
    <name type="scientific">Liparis tanakae</name>
    <name type="common">Tanaka's snailfish</name>
    <dbReference type="NCBI Taxonomy" id="230148"/>
    <lineage>
        <taxon>Eukaryota</taxon>
        <taxon>Metazoa</taxon>
        <taxon>Chordata</taxon>
        <taxon>Craniata</taxon>
        <taxon>Vertebrata</taxon>
        <taxon>Euteleostomi</taxon>
        <taxon>Actinopterygii</taxon>
        <taxon>Neopterygii</taxon>
        <taxon>Teleostei</taxon>
        <taxon>Neoteleostei</taxon>
        <taxon>Acanthomorphata</taxon>
        <taxon>Eupercaria</taxon>
        <taxon>Perciformes</taxon>
        <taxon>Cottioidei</taxon>
        <taxon>Cottales</taxon>
        <taxon>Liparidae</taxon>
        <taxon>Liparis</taxon>
    </lineage>
</organism>
<accession>A0A4Z2FML2</accession>
<keyword evidence="3" id="KW-1185">Reference proteome</keyword>
<comment type="caution">
    <text evidence="2">The sequence shown here is derived from an EMBL/GenBank/DDBJ whole genome shotgun (WGS) entry which is preliminary data.</text>
</comment>
<name>A0A4Z2FML2_9TELE</name>
<proteinExistence type="predicted"/>
<evidence type="ECO:0000256" key="1">
    <source>
        <dbReference type="SAM" id="MobiDB-lite"/>
    </source>
</evidence>
<dbReference type="EMBL" id="SRLO01001033">
    <property type="protein sequence ID" value="TNN42486.1"/>
    <property type="molecule type" value="Genomic_DNA"/>
</dbReference>
<evidence type="ECO:0000313" key="2">
    <source>
        <dbReference type="EMBL" id="TNN42486.1"/>
    </source>
</evidence>
<gene>
    <name evidence="2" type="ORF">EYF80_047354</name>
</gene>
<dbReference type="AlphaFoldDB" id="A0A4Z2FML2"/>
<sequence length="64" mass="6585">MTARNGLVLIDPTESGGTKDPQRLSSPPLTSSGLHKSGLLLLGAPVPNQLVSLLPPPPQLHLVG</sequence>
<feature type="region of interest" description="Disordered" evidence="1">
    <location>
        <begin position="1"/>
        <end position="36"/>
    </location>
</feature>
<evidence type="ECO:0000313" key="3">
    <source>
        <dbReference type="Proteomes" id="UP000314294"/>
    </source>
</evidence>
<reference evidence="2 3" key="1">
    <citation type="submission" date="2019-03" db="EMBL/GenBank/DDBJ databases">
        <title>First draft genome of Liparis tanakae, snailfish: a comprehensive survey of snailfish specific genes.</title>
        <authorList>
            <person name="Kim W."/>
            <person name="Song I."/>
            <person name="Jeong J.-H."/>
            <person name="Kim D."/>
            <person name="Kim S."/>
            <person name="Ryu S."/>
            <person name="Song J.Y."/>
            <person name="Lee S.K."/>
        </authorList>
    </citation>
    <scope>NUCLEOTIDE SEQUENCE [LARGE SCALE GENOMIC DNA]</scope>
    <source>
        <tissue evidence="2">Muscle</tissue>
    </source>
</reference>
<protein>
    <submittedName>
        <fullName evidence="2">Uncharacterized protein</fullName>
    </submittedName>
</protein>